<dbReference type="PRINTS" id="PR00053">
    <property type="entry name" value="FORKHEAD"/>
</dbReference>
<dbReference type="SUPFAM" id="SSF46785">
    <property type="entry name" value="Winged helix' DNA-binding domain"/>
    <property type="match status" value="1"/>
</dbReference>
<gene>
    <name evidence="10" type="primary">Foxl1</name>
    <name evidence="10" type="ORF">AWC38_SpisGene4016</name>
</gene>
<feature type="DNA-binding region" description="Fork-head" evidence="7">
    <location>
        <begin position="155"/>
        <end position="249"/>
    </location>
</feature>
<dbReference type="GO" id="GO:0000978">
    <property type="term" value="F:RNA polymerase II cis-regulatory region sequence-specific DNA binding"/>
    <property type="evidence" value="ECO:0007669"/>
    <property type="project" value="TreeGrafter"/>
</dbReference>
<feature type="domain" description="Fork-head" evidence="9">
    <location>
        <begin position="155"/>
        <end position="249"/>
    </location>
</feature>
<evidence type="ECO:0000313" key="10">
    <source>
        <dbReference type="EMBL" id="PFX31219.1"/>
    </source>
</evidence>
<dbReference type="PANTHER" id="PTHR11829:SF411">
    <property type="entry name" value="FORKHEAD BOX PROTEIN L2"/>
    <property type="match status" value="1"/>
</dbReference>
<keyword evidence="5 7" id="KW-0539">Nucleus</keyword>
<keyword evidence="2" id="KW-0221">Differentiation</keyword>
<dbReference type="AlphaFoldDB" id="A0A2B4SQ27"/>
<dbReference type="Proteomes" id="UP000225706">
    <property type="component" value="Unassembled WGS sequence"/>
</dbReference>
<keyword evidence="3" id="KW-0832">Ubl conjugation</keyword>
<accession>A0A2B4SQ27</accession>
<protein>
    <recommendedName>
        <fullName evidence="6">Forkhead box protein L2</fullName>
    </recommendedName>
</protein>
<dbReference type="GO" id="GO:0009653">
    <property type="term" value="P:anatomical structure morphogenesis"/>
    <property type="evidence" value="ECO:0007669"/>
    <property type="project" value="TreeGrafter"/>
</dbReference>
<dbReference type="OrthoDB" id="5402974at2759"/>
<keyword evidence="1" id="KW-1017">Isopeptide bond</keyword>
<dbReference type="GO" id="GO:0030154">
    <property type="term" value="P:cell differentiation"/>
    <property type="evidence" value="ECO:0007669"/>
    <property type="project" value="UniProtKB-KW"/>
</dbReference>
<dbReference type="InterPro" id="IPR001766">
    <property type="entry name" value="Fork_head_dom"/>
</dbReference>
<dbReference type="FunFam" id="1.10.10.10:FF:001472">
    <property type="entry name" value="Forkhead domain protein 1"/>
    <property type="match status" value="1"/>
</dbReference>
<dbReference type="InterPro" id="IPR050211">
    <property type="entry name" value="FOX_domain-containing"/>
</dbReference>
<evidence type="ECO:0000256" key="2">
    <source>
        <dbReference type="ARBA" id="ARBA00022782"/>
    </source>
</evidence>
<dbReference type="SMART" id="SM00339">
    <property type="entry name" value="FH"/>
    <property type="match status" value="1"/>
</dbReference>
<dbReference type="GO" id="GO:0005634">
    <property type="term" value="C:nucleus"/>
    <property type="evidence" value="ECO:0007669"/>
    <property type="project" value="UniProtKB-SubCell"/>
</dbReference>
<dbReference type="Gene3D" id="1.10.10.10">
    <property type="entry name" value="Winged helix-like DNA-binding domain superfamily/Winged helix DNA-binding domain"/>
    <property type="match status" value="1"/>
</dbReference>
<comment type="subcellular location">
    <subcellularLocation>
        <location evidence="7">Nucleus</location>
    </subcellularLocation>
</comment>
<reference evidence="11" key="1">
    <citation type="journal article" date="2017" name="bioRxiv">
        <title>Comparative analysis of the genomes of Stylophora pistillata and Acropora digitifera provides evidence for extensive differences between species of corals.</title>
        <authorList>
            <person name="Voolstra C.R."/>
            <person name="Li Y."/>
            <person name="Liew Y.J."/>
            <person name="Baumgarten S."/>
            <person name="Zoccola D."/>
            <person name="Flot J.-F."/>
            <person name="Tambutte S."/>
            <person name="Allemand D."/>
            <person name="Aranda M."/>
        </authorList>
    </citation>
    <scope>NUCLEOTIDE SEQUENCE [LARGE SCALE GENOMIC DNA]</scope>
</reference>
<comment type="caution">
    <text evidence="10">The sequence shown here is derived from an EMBL/GenBank/DDBJ whole genome shotgun (WGS) entry which is preliminary data.</text>
</comment>
<sequence length="361" mass="41142">MQVNYSGRPKRQVLEIPKTYFAAPRTATDAIRQITVCEKPVRRQSIQAWVVQGVPRPISALKLAENTTESIGVTLTANTGFISGLPIAYRPQFNMYSTFATMRFSPYTQLSLPTQRFRQQGIEGLCSCCYYNSSCCYSSYGSGFGFYGCAEMLPKPPYSYVALISMAIKSSPEKKVTLSGIYQFIMMNFPYYQQSRRGWQNSIRHNLSLNKCFVKVPRDKSDPGKGCYWTLDSSFEEMFEEGRFWRRKRRPKQIINARQPEEETCPISLGEDNVGETEEQNEKTSSESSCNDRDREDKKLETSDNELCGESSFEQPRCFSQLQNQRHSAFPDKQTMAKGAKYDGSSTCGLKFSIESLLSDR</sequence>
<dbReference type="PROSITE" id="PS00657">
    <property type="entry name" value="FORK_HEAD_1"/>
    <property type="match status" value="1"/>
</dbReference>
<evidence type="ECO:0000256" key="8">
    <source>
        <dbReference type="SAM" id="MobiDB-lite"/>
    </source>
</evidence>
<evidence type="ECO:0000256" key="4">
    <source>
        <dbReference type="ARBA" id="ARBA00023125"/>
    </source>
</evidence>
<organism evidence="10 11">
    <name type="scientific">Stylophora pistillata</name>
    <name type="common">Smooth cauliflower coral</name>
    <dbReference type="NCBI Taxonomy" id="50429"/>
    <lineage>
        <taxon>Eukaryota</taxon>
        <taxon>Metazoa</taxon>
        <taxon>Cnidaria</taxon>
        <taxon>Anthozoa</taxon>
        <taxon>Hexacorallia</taxon>
        <taxon>Scleractinia</taxon>
        <taxon>Astrocoeniina</taxon>
        <taxon>Pocilloporidae</taxon>
        <taxon>Stylophora</taxon>
    </lineage>
</organism>
<evidence type="ECO:0000256" key="7">
    <source>
        <dbReference type="PROSITE-ProRule" id="PRU00089"/>
    </source>
</evidence>
<evidence type="ECO:0000256" key="1">
    <source>
        <dbReference type="ARBA" id="ARBA00022499"/>
    </source>
</evidence>
<feature type="region of interest" description="Disordered" evidence="8">
    <location>
        <begin position="256"/>
        <end position="311"/>
    </location>
</feature>
<dbReference type="InterPro" id="IPR018122">
    <property type="entry name" value="TF_fork_head_CS_1"/>
</dbReference>
<keyword evidence="11" id="KW-1185">Reference proteome</keyword>
<evidence type="ECO:0000256" key="6">
    <source>
        <dbReference type="ARBA" id="ARBA00034872"/>
    </source>
</evidence>
<dbReference type="InterPro" id="IPR030456">
    <property type="entry name" value="TF_fork_head_CS_2"/>
</dbReference>
<proteinExistence type="predicted"/>
<dbReference type="PROSITE" id="PS50039">
    <property type="entry name" value="FORK_HEAD_3"/>
    <property type="match status" value="1"/>
</dbReference>
<dbReference type="PROSITE" id="PS00658">
    <property type="entry name" value="FORK_HEAD_2"/>
    <property type="match status" value="1"/>
</dbReference>
<evidence type="ECO:0000256" key="3">
    <source>
        <dbReference type="ARBA" id="ARBA00022843"/>
    </source>
</evidence>
<evidence type="ECO:0000256" key="5">
    <source>
        <dbReference type="ARBA" id="ARBA00023242"/>
    </source>
</evidence>
<feature type="compositionally biased region" description="Basic and acidic residues" evidence="8">
    <location>
        <begin position="280"/>
        <end position="302"/>
    </location>
</feature>
<dbReference type="GO" id="GO:0000981">
    <property type="term" value="F:DNA-binding transcription factor activity, RNA polymerase II-specific"/>
    <property type="evidence" value="ECO:0007669"/>
    <property type="project" value="TreeGrafter"/>
</dbReference>
<evidence type="ECO:0000259" key="9">
    <source>
        <dbReference type="PROSITE" id="PS50039"/>
    </source>
</evidence>
<dbReference type="InterPro" id="IPR036390">
    <property type="entry name" value="WH_DNA-bd_sf"/>
</dbReference>
<name>A0A2B4SQ27_STYPI</name>
<dbReference type="EMBL" id="LSMT01000039">
    <property type="protein sequence ID" value="PFX31219.1"/>
    <property type="molecule type" value="Genomic_DNA"/>
</dbReference>
<dbReference type="STRING" id="50429.A0A2B4SQ27"/>
<dbReference type="PANTHER" id="PTHR11829">
    <property type="entry name" value="FORKHEAD BOX PROTEIN"/>
    <property type="match status" value="1"/>
</dbReference>
<evidence type="ECO:0000313" key="11">
    <source>
        <dbReference type="Proteomes" id="UP000225706"/>
    </source>
</evidence>
<dbReference type="Pfam" id="PF00250">
    <property type="entry name" value="Forkhead"/>
    <property type="match status" value="1"/>
</dbReference>
<keyword evidence="4 7" id="KW-0238">DNA-binding</keyword>
<dbReference type="InterPro" id="IPR036388">
    <property type="entry name" value="WH-like_DNA-bd_sf"/>
</dbReference>